<dbReference type="SUPFAM" id="SSF52172">
    <property type="entry name" value="CheY-like"/>
    <property type="match status" value="1"/>
</dbReference>
<dbReference type="Pfam" id="PF00512">
    <property type="entry name" value="HisKA"/>
    <property type="match status" value="1"/>
</dbReference>
<dbReference type="RefSeq" id="WP_201328759.1">
    <property type="nucleotide sequence ID" value="NZ_AP017470.1"/>
</dbReference>
<evidence type="ECO:0000259" key="8">
    <source>
        <dbReference type="PROSITE" id="PS50109"/>
    </source>
</evidence>
<accession>A0A7R6PTL5</accession>
<dbReference type="Gene3D" id="3.30.565.10">
    <property type="entry name" value="Histidine kinase-like ATPase, C-terminal domain"/>
    <property type="match status" value="1"/>
</dbReference>
<name>A0A7R6PTL5_9BACT</name>
<dbReference type="SMART" id="SM00448">
    <property type="entry name" value="REC"/>
    <property type="match status" value="1"/>
</dbReference>
<keyword evidence="3 6" id="KW-0597">Phosphoprotein</keyword>
<dbReference type="PANTHER" id="PTHR43047">
    <property type="entry name" value="TWO-COMPONENT HISTIDINE PROTEIN KINASE"/>
    <property type="match status" value="1"/>
</dbReference>
<dbReference type="Pfam" id="PF02518">
    <property type="entry name" value="HATPase_c"/>
    <property type="match status" value="1"/>
</dbReference>
<feature type="modified residue" description="4-aspartylphosphate" evidence="6">
    <location>
        <position position="55"/>
    </location>
</feature>
<feature type="domain" description="Response regulatory" evidence="9">
    <location>
        <begin position="3"/>
        <end position="121"/>
    </location>
</feature>
<dbReference type="Pfam" id="PF00072">
    <property type="entry name" value="Response_reg"/>
    <property type="match status" value="1"/>
</dbReference>
<dbReference type="GO" id="GO:0005886">
    <property type="term" value="C:plasma membrane"/>
    <property type="evidence" value="ECO:0007669"/>
    <property type="project" value="TreeGrafter"/>
</dbReference>
<dbReference type="GO" id="GO:0000155">
    <property type="term" value="F:phosphorelay sensor kinase activity"/>
    <property type="evidence" value="ECO:0007669"/>
    <property type="project" value="InterPro"/>
</dbReference>
<dbReference type="SMART" id="SM00388">
    <property type="entry name" value="HisKA"/>
    <property type="match status" value="1"/>
</dbReference>
<evidence type="ECO:0000313" key="10">
    <source>
        <dbReference type="EMBL" id="BBB32412.1"/>
    </source>
</evidence>
<dbReference type="InterPro" id="IPR004358">
    <property type="entry name" value="Sig_transdc_His_kin-like_C"/>
</dbReference>
<dbReference type="PROSITE" id="PS50109">
    <property type="entry name" value="HIS_KIN"/>
    <property type="match status" value="1"/>
</dbReference>
<evidence type="ECO:0000256" key="6">
    <source>
        <dbReference type="PROSITE-ProRule" id="PRU00169"/>
    </source>
</evidence>
<evidence type="ECO:0000256" key="7">
    <source>
        <dbReference type="SAM" id="Coils"/>
    </source>
</evidence>
<evidence type="ECO:0000256" key="3">
    <source>
        <dbReference type="ARBA" id="ARBA00022553"/>
    </source>
</evidence>
<dbReference type="Proteomes" id="UP000595564">
    <property type="component" value="Chromosome"/>
</dbReference>
<dbReference type="PANTHER" id="PTHR43047:SF72">
    <property type="entry name" value="OSMOSENSING HISTIDINE PROTEIN KINASE SLN1"/>
    <property type="match status" value="1"/>
</dbReference>
<evidence type="ECO:0000256" key="1">
    <source>
        <dbReference type="ARBA" id="ARBA00000085"/>
    </source>
</evidence>
<evidence type="ECO:0000259" key="9">
    <source>
        <dbReference type="PROSITE" id="PS50110"/>
    </source>
</evidence>
<dbReference type="PRINTS" id="PR00344">
    <property type="entry name" value="BCTRLSENSOR"/>
</dbReference>
<keyword evidence="4" id="KW-0808">Transferase</keyword>
<comment type="catalytic activity">
    <reaction evidence="1">
        <text>ATP + protein L-histidine = ADP + protein N-phospho-L-histidine.</text>
        <dbReference type="EC" id="2.7.13.3"/>
    </reaction>
</comment>
<reference evidence="10 11" key="1">
    <citation type="journal article" date="2012" name="Extremophiles">
        <title>Thermotomaculum hydrothermale gen. nov., sp. nov., a novel heterotrophic thermophile within the phylum Acidobacteria from a deep-sea hydrothermal vent chimney in the Southern Okinawa Trough.</title>
        <authorList>
            <person name="Izumi H."/>
            <person name="Nunoura T."/>
            <person name="Miyazaki M."/>
            <person name="Mino S."/>
            <person name="Toki T."/>
            <person name="Takai K."/>
            <person name="Sako Y."/>
            <person name="Sawabe T."/>
            <person name="Nakagawa S."/>
        </authorList>
    </citation>
    <scope>NUCLEOTIDE SEQUENCE [LARGE SCALE GENOMIC DNA]</scope>
    <source>
        <strain evidence="10 11">AC55</strain>
    </source>
</reference>
<dbReference type="KEGG" id="thyd:TTHT_0850"/>
<dbReference type="InterPro" id="IPR001789">
    <property type="entry name" value="Sig_transdc_resp-reg_receiver"/>
</dbReference>
<proteinExistence type="predicted"/>
<dbReference type="PROSITE" id="PS50110">
    <property type="entry name" value="RESPONSE_REGULATORY"/>
    <property type="match status" value="1"/>
</dbReference>
<dbReference type="SMART" id="SM00387">
    <property type="entry name" value="HATPase_c"/>
    <property type="match status" value="1"/>
</dbReference>
<dbReference type="CDD" id="cd00082">
    <property type="entry name" value="HisKA"/>
    <property type="match status" value="1"/>
</dbReference>
<dbReference type="SUPFAM" id="SSF47384">
    <property type="entry name" value="Homodimeric domain of signal transducing histidine kinase"/>
    <property type="match status" value="1"/>
</dbReference>
<evidence type="ECO:0000313" key="11">
    <source>
        <dbReference type="Proteomes" id="UP000595564"/>
    </source>
</evidence>
<dbReference type="EC" id="2.7.13.3" evidence="2"/>
<feature type="domain" description="Histidine kinase" evidence="8">
    <location>
        <begin position="196"/>
        <end position="415"/>
    </location>
</feature>
<dbReference type="InterPro" id="IPR036097">
    <property type="entry name" value="HisK_dim/P_sf"/>
</dbReference>
<dbReference type="SUPFAM" id="SSF55874">
    <property type="entry name" value="ATPase domain of HSP90 chaperone/DNA topoisomerase II/histidine kinase"/>
    <property type="match status" value="1"/>
</dbReference>
<gene>
    <name evidence="10" type="ORF">TTHT_0850</name>
</gene>
<dbReference type="InterPro" id="IPR003661">
    <property type="entry name" value="HisK_dim/P_dom"/>
</dbReference>
<dbReference type="InterPro" id="IPR005467">
    <property type="entry name" value="His_kinase_dom"/>
</dbReference>
<dbReference type="GO" id="GO:0009927">
    <property type="term" value="F:histidine phosphotransfer kinase activity"/>
    <property type="evidence" value="ECO:0007669"/>
    <property type="project" value="TreeGrafter"/>
</dbReference>
<dbReference type="AlphaFoldDB" id="A0A7R6PTL5"/>
<dbReference type="Gene3D" id="3.40.50.2300">
    <property type="match status" value="1"/>
</dbReference>
<evidence type="ECO:0000256" key="5">
    <source>
        <dbReference type="ARBA" id="ARBA00022777"/>
    </source>
</evidence>
<dbReference type="Gene3D" id="1.10.287.130">
    <property type="match status" value="1"/>
</dbReference>
<keyword evidence="7" id="KW-0175">Coiled coil</keyword>
<evidence type="ECO:0000256" key="2">
    <source>
        <dbReference type="ARBA" id="ARBA00012438"/>
    </source>
</evidence>
<evidence type="ECO:0000256" key="4">
    <source>
        <dbReference type="ARBA" id="ARBA00022679"/>
    </source>
</evidence>
<sequence length="415" mass="47505">MKSILIIDDSKPIRDFIYNEISSLVCNKCKIFQAENGLAGIKIAEKEKPDIIFIDVVMPLLNGYATAIRLKNMEGLEKSVLIAMTSETDTDVEKKMLTICQDFVSKPINKLALKKIVKKYLKQEKLDKRNSVDIDSFDAITNEIVMDLQEKVEELTKLNKELEQKSRTINSLYVEADRAKLKLEALIKFREDFLDFIFHEIKGPLSSILGNSEILQMKFFAELGFEGNKLLDNIVNSSLRIKKLMDQVARFNSFDFNIKGKRFIILSKAIDEVLLRYNEFIKEKSLKVSFNCPEPIKIKINREFLVEIIDPIIRNAIIFNKENGMINIFCSREEGYILIEVADTGIGMDDKQLEQAFVPFVQFIDVEHYKTHSLKGLGLGLAMCKKLVEMINGELSIESKKGEGTKVKILIPERV</sequence>
<dbReference type="InterPro" id="IPR003594">
    <property type="entry name" value="HATPase_dom"/>
</dbReference>
<feature type="coiled-coil region" evidence="7">
    <location>
        <begin position="145"/>
        <end position="175"/>
    </location>
</feature>
<dbReference type="InterPro" id="IPR036890">
    <property type="entry name" value="HATPase_C_sf"/>
</dbReference>
<dbReference type="InterPro" id="IPR011006">
    <property type="entry name" value="CheY-like_superfamily"/>
</dbReference>
<keyword evidence="11" id="KW-1185">Reference proteome</keyword>
<dbReference type="EMBL" id="AP017470">
    <property type="protein sequence ID" value="BBB32412.1"/>
    <property type="molecule type" value="Genomic_DNA"/>
</dbReference>
<keyword evidence="5 10" id="KW-0418">Kinase</keyword>
<organism evidence="10 11">
    <name type="scientific">Thermotomaculum hydrothermale</name>
    <dbReference type="NCBI Taxonomy" id="981385"/>
    <lineage>
        <taxon>Bacteria</taxon>
        <taxon>Pseudomonadati</taxon>
        <taxon>Acidobacteriota</taxon>
        <taxon>Holophagae</taxon>
        <taxon>Thermotomaculales</taxon>
        <taxon>Thermotomaculaceae</taxon>
        <taxon>Thermotomaculum</taxon>
    </lineage>
</organism>
<protein>
    <recommendedName>
        <fullName evidence="2">histidine kinase</fullName>
        <ecNumber evidence="2">2.7.13.3</ecNumber>
    </recommendedName>
</protein>